<name>A0A5C4LYD9_9PSEU</name>
<dbReference type="Proteomes" id="UP000305546">
    <property type="component" value="Unassembled WGS sequence"/>
</dbReference>
<evidence type="ECO:0000313" key="1">
    <source>
        <dbReference type="EMBL" id="TNC23713.1"/>
    </source>
</evidence>
<dbReference type="AlphaFoldDB" id="A0A5C4LYD9"/>
<keyword evidence="2" id="KW-1185">Reference proteome</keyword>
<proteinExistence type="predicted"/>
<evidence type="ECO:0000313" key="2">
    <source>
        <dbReference type="Proteomes" id="UP000305546"/>
    </source>
</evidence>
<gene>
    <name evidence="1" type="ORF">FG385_20325</name>
</gene>
<reference evidence="1 2" key="1">
    <citation type="submission" date="2019-06" db="EMBL/GenBank/DDBJ databases">
        <title>Amycolatopsis alkalitolerans sp. nov., isolated from Gastrodia elata Blume.</title>
        <authorList>
            <person name="Narsing Rao M.P."/>
            <person name="Li W.J."/>
        </authorList>
    </citation>
    <scope>NUCLEOTIDE SEQUENCE [LARGE SCALE GENOMIC DNA]</scope>
    <source>
        <strain evidence="1 2">SYSUP0005</strain>
    </source>
</reference>
<organism evidence="1 2">
    <name type="scientific">Amycolatopsis alkalitolerans</name>
    <dbReference type="NCBI Taxonomy" id="2547244"/>
    <lineage>
        <taxon>Bacteria</taxon>
        <taxon>Bacillati</taxon>
        <taxon>Actinomycetota</taxon>
        <taxon>Actinomycetes</taxon>
        <taxon>Pseudonocardiales</taxon>
        <taxon>Pseudonocardiaceae</taxon>
        <taxon>Amycolatopsis</taxon>
    </lineage>
</organism>
<dbReference type="RefSeq" id="WP_139098353.1">
    <property type="nucleotide sequence ID" value="NZ_VDFW01000018.1"/>
</dbReference>
<protein>
    <submittedName>
        <fullName evidence="1">Uncharacterized protein</fullName>
    </submittedName>
</protein>
<dbReference type="EMBL" id="VDFW01000018">
    <property type="protein sequence ID" value="TNC23713.1"/>
    <property type="molecule type" value="Genomic_DNA"/>
</dbReference>
<sequence>MSEESGGNANLRETKPRLEELIRRLTQRGGLTPERATQYAAGFGVTNGQELYDLLHGVLGALEQDEHTEALRNAFGDAEHAWLDSVPHRRAYLARKLGVRSEEIQRRERVAISRMADELMGLTSVRDFLEAQSPKTHDAVVTMLVKLEQAVTKQTAVLCEIRDRLKRLDV</sequence>
<accession>A0A5C4LYD9</accession>
<comment type="caution">
    <text evidence="1">The sequence shown here is derived from an EMBL/GenBank/DDBJ whole genome shotgun (WGS) entry which is preliminary data.</text>
</comment>